<evidence type="ECO:0000256" key="1">
    <source>
        <dbReference type="ARBA" id="ARBA00022679"/>
    </source>
</evidence>
<keyword evidence="3 7" id="KW-0418">Kinase</keyword>
<keyword evidence="4 5" id="KW-0067">ATP-binding</keyword>
<proteinExistence type="predicted"/>
<sequence>MKSNTLTSLIDGCPADDVLVAFKNGGVDEPDLDSIAGHLDTCEVCLSKLDTLPEWPVVSAIRHGWEVLETERARGLGVFEMEIAAAENLGSPTVALEDLPTQIGSYRILGLLGKGGMGRVYRAVHDYLETPVALKVLNTRNKDDSGKERFLMEMRAIGKVDSPYVVRAAHAGVENNEFYIAMELVEGFDLGVTARCIGRLPVADACEIMRQTALGLAAIHKENLIHRDIKPNNLLLASDGKIKILDLGLARWSPEAQRDHGLTSANVLLGTFDYMSPEQAEGKGVQASCDLYSLGCTFYHLLAGRPPFATRAYVSMQQKLRGHCFDLPEDLRKISKTIPSEVAELVARLLAKDPGQRPASAAEVAALLAPWTEKSDLVGLASRVTDRRGPRANDDTPISLQVEGTCVEPLPAPVSVASKTATRGIVALLIAAVLLAAGGGSFLLYSGRKQADPPAAPPGADLPTINQLASAPLLDVSSGGPALKAPKPVEEPVSIGQTPSMFYEDLAPEEVIPGLRYTLLNREPERLYWVQDATSSVHHDPLRKSLAAQCTDLGLLSLGSVSTPSYTLRFDLYQPKWTGGFGVFWGYQECIYDDQPSHTFHRLDVRLVGLDEQGNRRYALVRARVFAVPNARADIDLVAETSGGGEIVVERGKTAEIELKIGATGLIAFRCSGEPLKSICETEINKEYTAESNMGKFGVYLILSNVSVPYASIVVDETFLPQGRPTLVDAALDTKEEPATP</sequence>
<evidence type="ECO:0000256" key="3">
    <source>
        <dbReference type="ARBA" id="ARBA00022777"/>
    </source>
</evidence>
<dbReference type="Gene3D" id="1.10.510.10">
    <property type="entry name" value="Transferase(Phosphotransferase) domain 1"/>
    <property type="match status" value="1"/>
</dbReference>
<feature type="domain" description="Protein kinase" evidence="6">
    <location>
        <begin position="106"/>
        <end position="372"/>
    </location>
</feature>
<evidence type="ECO:0000313" key="8">
    <source>
        <dbReference type="Proteomes" id="UP000317648"/>
    </source>
</evidence>
<keyword evidence="2 5" id="KW-0547">Nucleotide-binding</keyword>
<dbReference type="EC" id="2.7.11.1" evidence="7"/>
<name>A0A518E3K9_9BACT</name>
<dbReference type="Gene3D" id="3.30.200.20">
    <property type="entry name" value="Phosphorylase Kinase, domain 1"/>
    <property type="match status" value="1"/>
</dbReference>
<protein>
    <submittedName>
        <fullName evidence="7">Serine/threonine-protein kinase PrkC</fullName>
        <ecNumber evidence="7">2.7.11.1</ecNumber>
    </submittedName>
</protein>
<dbReference type="SUPFAM" id="SSF56112">
    <property type="entry name" value="Protein kinase-like (PK-like)"/>
    <property type="match status" value="1"/>
</dbReference>
<evidence type="ECO:0000256" key="4">
    <source>
        <dbReference type="ARBA" id="ARBA00022840"/>
    </source>
</evidence>
<evidence type="ECO:0000259" key="6">
    <source>
        <dbReference type="PROSITE" id="PS50011"/>
    </source>
</evidence>
<dbReference type="PROSITE" id="PS50011">
    <property type="entry name" value="PROTEIN_KINASE_DOM"/>
    <property type="match status" value="1"/>
</dbReference>
<organism evidence="7 8">
    <name type="scientific">Lignipirellula cremea</name>
    <dbReference type="NCBI Taxonomy" id="2528010"/>
    <lineage>
        <taxon>Bacteria</taxon>
        <taxon>Pseudomonadati</taxon>
        <taxon>Planctomycetota</taxon>
        <taxon>Planctomycetia</taxon>
        <taxon>Pirellulales</taxon>
        <taxon>Pirellulaceae</taxon>
        <taxon>Lignipirellula</taxon>
    </lineage>
</organism>
<dbReference type="SMART" id="SM00220">
    <property type="entry name" value="S_TKc"/>
    <property type="match status" value="1"/>
</dbReference>
<dbReference type="PROSITE" id="PS00107">
    <property type="entry name" value="PROTEIN_KINASE_ATP"/>
    <property type="match status" value="1"/>
</dbReference>
<dbReference type="PANTHER" id="PTHR43289:SF34">
    <property type="entry name" value="SERINE_THREONINE-PROTEIN KINASE YBDM-RELATED"/>
    <property type="match status" value="1"/>
</dbReference>
<dbReference type="InterPro" id="IPR008271">
    <property type="entry name" value="Ser/Thr_kinase_AS"/>
</dbReference>
<dbReference type="InterPro" id="IPR011009">
    <property type="entry name" value="Kinase-like_dom_sf"/>
</dbReference>
<dbReference type="CDD" id="cd14014">
    <property type="entry name" value="STKc_PknB_like"/>
    <property type="match status" value="1"/>
</dbReference>
<evidence type="ECO:0000313" key="7">
    <source>
        <dbReference type="EMBL" id="QDU98678.1"/>
    </source>
</evidence>
<evidence type="ECO:0000256" key="2">
    <source>
        <dbReference type="ARBA" id="ARBA00022741"/>
    </source>
</evidence>
<gene>
    <name evidence="7" type="primary">prkC_16</name>
    <name evidence="7" type="ORF">Pla8534_65510</name>
</gene>
<keyword evidence="1 7" id="KW-0808">Transferase</keyword>
<dbReference type="KEGG" id="lcre:Pla8534_65510"/>
<dbReference type="InterPro" id="IPR000719">
    <property type="entry name" value="Prot_kinase_dom"/>
</dbReference>
<dbReference type="PANTHER" id="PTHR43289">
    <property type="entry name" value="MITOGEN-ACTIVATED PROTEIN KINASE KINASE KINASE 20-RELATED"/>
    <property type="match status" value="1"/>
</dbReference>
<dbReference type="GO" id="GO:0005524">
    <property type="term" value="F:ATP binding"/>
    <property type="evidence" value="ECO:0007669"/>
    <property type="project" value="UniProtKB-UniRule"/>
</dbReference>
<dbReference type="InterPro" id="IPR017441">
    <property type="entry name" value="Protein_kinase_ATP_BS"/>
</dbReference>
<keyword evidence="8" id="KW-1185">Reference proteome</keyword>
<evidence type="ECO:0000256" key="5">
    <source>
        <dbReference type="PROSITE-ProRule" id="PRU10141"/>
    </source>
</evidence>
<dbReference type="GO" id="GO:0004674">
    <property type="term" value="F:protein serine/threonine kinase activity"/>
    <property type="evidence" value="ECO:0007669"/>
    <property type="project" value="UniProtKB-EC"/>
</dbReference>
<dbReference type="PROSITE" id="PS00108">
    <property type="entry name" value="PROTEIN_KINASE_ST"/>
    <property type="match status" value="1"/>
</dbReference>
<dbReference type="Proteomes" id="UP000317648">
    <property type="component" value="Chromosome"/>
</dbReference>
<dbReference type="Pfam" id="PF00069">
    <property type="entry name" value="Pkinase"/>
    <property type="match status" value="1"/>
</dbReference>
<feature type="binding site" evidence="5">
    <location>
        <position position="135"/>
    </location>
    <ligand>
        <name>ATP</name>
        <dbReference type="ChEBI" id="CHEBI:30616"/>
    </ligand>
</feature>
<accession>A0A518E3K9</accession>
<reference evidence="7 8" key="1">
    <citation type="submission" date="2019-02" db="EMBL/GenBank/DDBJ databases">
        <title>Deep-cultivation of Planctomycetes and their phenomic and genomic characterization uncovers novel biology.</title>
        <authorList>
            <person name="Wiegand S."/>
            <person name="Jogler M."/>
            <person name="Boedeker C."/>
            <person name="Pinto D."/>
            <person name="Vollmers J."/>
            <person name="Rivas-Marin E."/>
            <person name="Kohn T."/>
            <person name="Peeters S.H."/>
            <person name="Heuer A."/>
            <person name="Rast P."/>
            <person name="Oberbeckmann S."/>
            <person name="Bunk B."/>
            <person name="Jeske O."/>
            <person name="Meyerdierks A."/>
            <person name="Storesund J.E."/>
            <person name="Kallscheuer N."/>
            <person name="Luecker S."/>
            <person name="Lage O.M."/>
            <person name="Pohl T."/>
            <person name="Merkel B.J."/>
            <person name="Hornburger P."/>
            <person name="Mueller R.-W."/>
            <person name="Bruemmer F."/>
            <person name="Labrenz M."/>
            <person name="Spormann A.M."/>
            <person name="Op den Camp H."/>
            <person name="Overmann J."/>
            <person name="Amann R."/>
            <person name="Jetten M.S.M."/>
            <person name="Mascher T."/>
            <person name="Medema M.H."/>
            <person name="Devos D.P."/>
            <person name="Kaster A.-K."/>
            <person name="Ovreas L."/>
            <person name="Rohde M."/>
            <person name="Galperin M.Y."/>
            <person name="Jogler C."/>
        </authorList>
    </citation>
    <scope>NUCLEOTIDE SEQUENCE [LARGE SCALE GENOMIC DNA]</scope>
    <source>
        <strain evidence="7 8">Pla85_3_4</strain>
    </source>
</reference>
<dbReference type="RefSeq" id="WP_197442758.1">
    <property type="nucleotide sequence ID" value="NZ_CP036433.1"/>
</dbReference>
<dbReference type="EMBL" id="CP036433">
    <property type="protein sequence ID" value="QDU98678.1"/>
    <property type="molecule type" value="Genomic_DNA"/>
</dbReference>
<dbReference type="AlphaFoldDB" id="A0A518E3K9"/>